<evidence type="ECO:0000313" key="2">
    <source>
        <dbReference type="Proteomes" id="UP000748752"/>
    </source>
</evidence>
<comment type="caution">
    <text evidence="1">The sequence shown here is derived from an EMBL/GenBank/DDBJ whole genome shotgun (WGS) entry which is preliminary data.</text>
</comment>
<proteinExistence type="predicted"/>
<keyword evidence="2" id="KW-1185">Reference proteome</keyword>
<name>A0ABS1CFE3_9GAMM</name>
<evidence type="ECO:0000313" key="1">
    <source>
        <dbReference type="EMBL" id="MBK1630234.1"/>
    </source>
</evidence>
<dbReference type="EMBL" id="NRRV01000009">
    <property type="protein sequence ID" value="MBK1630234.1"/>
    <property type="molecule type" value="Genomic_DNA"/>
</dbReference>
<organism evidence="1 2">
    <name type="scientific">Thiohalocapsa halophila</name>
    <dbReference type="NCBI Taxonomy" id="69359"/>
    <lineage>
        <taxon>Bacteria</taxon>
        <taxon>Pseudomonadati</taxon>
        <taxon>Pseudomonadota</taxon>
        <taxon>Gammaproteobacteria</taxon>
        <taxon>Chromatiales</taxon>
        <taxon>Chromatiaceae</taxon>
        <taxon>Thiohalocapsa</taxon>
    </lineage>
</organism>
<gene>
    <name evidence="1" type="ORF">CKO31_05635</name>
</gene>
<accession>A0ABS1CFE3</accession>
<sequence length="63" mass="7209">MPDTQADATDLVERQEYKPDALVEDGIARFLGWYRGIRAFDVAGLRAGWSPQMNAERRNQARK</sequence>
<reference evidence="1 2" key="1">
    <citation type="journal article" date="2020" name="Microorganisms">
        <title>Osmotic Adaptation and Compatible Solute Biosynthesis of Phototrophic Bacteria as Revealed from Genome Analyses.</title>
        <authorList>
            <person name="Imhoff J.F."/>
            <person name="Rahn T."/>
            <person name="Kunzel S."/>
            <person name="Keller A."/>
            <person name="Neulinger S.C."/>
        </authorList>
    </citation>
    <scope>NUCLEOTIDE SEQUENCE [LARGE SCALE GENOMIC DNA]</scope>
    <source>
        <strain evidence="1 2">DSM 6210</strain>
    </source>
</reference>
<dbReference type="Proteomes" id="UP000748752">
    <property type="component" value="Unassembled WGS sequence"/>
</dbReference>
<dbReference type="RefSeq" id="WP_200234874.1">
    <property type="nucleotide sequence ID" value="NZ_NRRV01000009.1"/>
</dbReference>
<protein>
    <submittedName>
        <fullName evidence="1">Uncharacterized protein</fullName>
    </submittedName>
</protein>